<name>A0ACB9DK37_ARCLA</name>
<evidence type="ECO:0000313" key="2">
    <source>
        <dbReference type="Proteomes" id="UP001055879"/>
    </source>
</evidence>
<proteinExistence type="predicted"/>
<dbReference type="Proteomes" id="UP001055879">
    <property type="component" value="Linkage Group LG03"/>
</dbReference>
<dbReference type="EMBL" id="CM042049">
    <property type="protein sequence ID" value="KAI3746652.1"/>
    <property type="molecule type" value="Genomic_DNA"/>
</dbReference>
<keyword evidence="2" id="KW-1185">Reference proteome</keyword>
<accession>A0ACB9DK37</accession>
<evidence type="ECO:0000313" key="1">
    <source>
        <dbReference type="EMBL" id="KAI3746652.1"/>
    </source>
</evidence>
<gene>
    <name evidence="1" type="ORF">L6452_09091</name>
</gene>
<organism evidence="1 2">
    <name type="scientific">Arctium lappa</name>
    <name type="common">Greater burdock</name>
    <name type="synonym">Lappa major</name>
    <dbReference type="NCBI Taxonomy" id="4217"/>
    <lineage>
        <taxon>Eukaryota</taxon>
        <taxon>Viridiplantae</taxon>
        <taxon>Streptophyta</taxon>
        <taxon>Embryophyta</taxon>
        <taxon>Tracheophyta</taxon>
        <taxon>Spermatophyta</taxon>
        <taxon>Magnoliopsida</taxon>
        <taxon>eudicotyledons</taxon>
        <taxon>Gunneridae</taxon>
        <taxon>Pentapetalae</taxon>
        <taxon>asterids</taxon>
        <taxon>campanulids</taxon>
        <taxon>Asterales</taxon>
        <taxon>Asteraceae</taxon>
        <taxon>Carduoideae</taxon>
        <taxon>Cardueae</taxon>
        <taxon>Arctiinae</taxon>
        <taxon>Arctium</taxon>
    </lineage>
</organism>
<reference evidence="1 2" key="2">
    <citation type="journal article" date="2022" name="Mol. Ecol. Resour.">
        <title>The genomes of chicory, endive, great burdock and yacon provide insights into Asteraceae paleo-polyploidization history and plant inulin production.</title>
        <authorList>
            <person name="Fan W."/>
            <person name="Wang S."/>
            <person name="Wang H."/>
            <person name="Wang A."/>
            <person name="Jiang F."/>
            <person name="Liu H."/>
            <person name="Zhao H."/>
            <person name="Xu D."/>
            <person name="Zhang Y."/>
        </authorList>
    </citation>
    <scope>NUCLEOTIDE SEQUENCE [LARGE SCALE GENOMIC DNA]</scope>
    <source>
        <strain evidence="2">cv. Niubang</strain>
    </source>
</reference>
<sequence>MERERQRLFFSLSLDLIGWRLLQGGFNVGWWCVQVVAVVLDTIDGCLFLVQVCRLFLAAGFAARVFCSDIATVPRRKLKPSLLTKGAFVVGGIFLAVLLGCQGAISMAAILMAASMMQDVEKRQWRQKEGKTLDGVKDVQSKVGQKGGVLCARQDANIDENMAKGNKESNAIGKPTSGTNHVNDGVSSSTMPAPLMESVFANFGKYTQPRKGPLLTPKTSNRFGPLGDEDESNEEDICLDS</sequence>
<protein>
    <submittedName>
        <fullName evidence="1">Uncharacterized protein</fullName>
    </submittedName>
</protein>
<comment type="caution">
    <text evidence="1">The sequence shown here is derived from an EMBL/GenBank/DDBJ whole genome shotgun (WGS) entry which is preliminary data.</text>
</comment>
<reference evidence="2" key="1">
    <citation type="journal article" date="2022" name="Mol. Ecol. Resour.">
        <title>The genomes of chicory, endive, great burdock and yacon provide insights into Asteraceae palaeo-polyploidization history and plant inulin production.</title>
        <authorList>
            <person name="Fan W."/>
            <person name="Wang S."/>
            <person name="Wang H."/>
            <person name="Wang A."/>
            <person name="Jiang F."/>
            <person name="Liu H."/>
            <person name="Zhao H."/>
            <person name="Xu D."/>
            <person name="Zhang Y."/>
        </authorList>
    </citation>
    <scope>NUCLEOTIDE SEQUENCE [LARGE SCALE GENOMIC DNA]</scope>
    <source>
        <strain evidence="2">cv. Niubang</strain>
    </source>
</reference>